<dbReference type="Gene3D" id="2.40.50.140">
    <property type="entry name" value="Nucleic acid-binding proteins"/>
    <property type="match status" value="1"/>
</dbReference>
<name>A0A109BQL5_HYPSL</name>
<keyword evidence="3" id="KW-1185">Reference proteome</keyword>
<gene>
    <name evidence="2" type="ORF">APY04_0186</name>
</gene>
<organism evidence="2 3">
    <name type="scientific">Hyphomicrobium sulfonivorans</name>
    <dbReference type="NCBI Taxonomy" id="121290"/>
    <lineage>
        <taxon>Bacteria</taxon>
        <taxon>Pseudomonadati</taxon>
        <taxon>Pseudomonadota</taxon>
        <taxon>Alphaproteobacteria</taxon>
        <taxon>Hyphomicrobiales</taxon>
        <taxon>Hyphomicrobiaceae</taxon>
        <taxon>Hyphomicrobium</taxon>
    </lineage>
</organism>
<protein>
    <recommendedName>
        <fullName evidence="4">Phage protein</fullName>
    </recommendedName>
</protein>
<sequence length="209" mass="22993">MISMDEKTLTELLRKYPTTMHGDDGKTVITCVARLSFVHFKEPRRGDNPSSKPMYGCAAILPPAADVSLLRSICEKAWSDRKCVSRTEPKAKPLKKQADNTKWEGFGDEGFYFNCSTINPVDLFNLDMTRAPVDKFYSGCWGRLKIHSYDFDKGLNWGVSLGLQAVQFFADDEKLGGGGNAADGFEAHGNAVNGSRPAQMPATGADSVW</sequence>
<comment type="caution">
    <text evidence="2">The sequence shown here is derived from an EMBL/GenBank/DDBJ whole genome shotgun (WGS) entry which is preliminary data.</text>
</comment>
<accession>A0A109BQL5</accession>
<dbReference type="Proteomes" id="UP000059074">
    <property type="component" value="Unassembled WGS sequence"/>
</dbReference>
<dbReference type="STRING" id="121290.APY04_0186"/>
<feature type="region of interest" description="Disordered" evidence="1">
    <location>
        <begin position="188"/>
        <end position="209"/>
    </location>
</feature>
<reference evidence="2 3" key="1">
    <citation type="submission" date="2015-10" db="EMBL/GenBank/DDBJ databases">
        <title>Transcriptomic analysis of a linuron degrading triple-species bacterial consortium.</title>
        <authorList>
            <person name="Albers P."/>
        </authorList>
    </citation>
    <scope>NUCLEOTIDE SEQUENCE [LARGE SCALE GENOMIC DNA]</scope>
    <source>
        <strain evidence="2 3">WDL6</strain>
    </source>
</reference>
<dbReference type="EMBL" id="LMTR01000012">
    <property type="protein sequence ID" value="KWT72392.1"/>
    <property type="molecule type" value="Genomic_DNA"/>
</dbReference>
<evidence type="ECO:0008006" key="4">
    <source>
        <dbReference type="Google" id="ProtNLM"/>
    </source>
</evidence>
<proteinExistence type="predicted"/>
<dbReference type="Pfam" id="PF10991">
    <property type="entry name" value="Enc34_ssDNA-bd"/>
    <property type="match status" value="1"/>
</dbReference>
<dbReference type="PATRIC" id="fig|121290.4.peg.1566"/>
<dbReference type="AlphaFoldDB" id="A0A109BQL5"/>
<dbReference type="InterPro" id="IPR022595">
    <property type="entry name" value="Enc34_ssDNA-bd"/>
</dbReference>
<dbReference type="SUPFAM" id="SSF50249">
    <property type="entry name" value="Nucleic acid-binding proteins"/>
    <property type="match status" value="1"/>
</dbReference>
<dbReference type="InterPro" id="IPR012340">
    <property type="entry name" value="NA-bd_OB-fold"/>
</dbReference>
<evidence type="ECO:0000313" key="3">
    <source>
        <dbReference type="Proteomes" id="UP000059074"/>
    </source>
</evidence>
<evidence type="ECO:0000256" key="1">
    <source>
        <dbReference type="SAM" id="MobiDB-lite"/>
    </source>
</evidence>
<evidence type="ECO:0000313" key="2">
    <source>
        <dbReference type="EMBL" id="KWT72392.1"/>
    </source>
</evidence>